<dbReference type="EMBL" id="CP012109">
    <property type="protein sequence ID" value="AKQ70153.1"/>
    <property type="molecule type" value="Genomic_DNA"/>
</dbReference>
<dbReference type="Pfam" id="PF06626">
    <property type="entry name" value="DUF1152"/>
    <property type="match status" value="1"/>
</dbReference>
<dbReference type="Proteomes" id="UP000009026">
    <property type="component" value="Chromosome"/>
</dbReference>
<evidence type="ECO:0000313" key="1">
    <source>
        <dbReference type="EMBL" id="AKQ70153.1"/>
    </source>
</evidence>
<sequence length="317" mass="35118">MDLSTSPLFHRLADARHVLIAGAGGGFDVFSGLPLFFRLRELGKQVSLANLSFTRLEAVEGTVLAPGLMRVDAHTNGPEHYFPEGLLARWFLSRGEQVPVYCFERTGVVPLREAYEVLRERLGFDTVVLVDGGTDILMRGDEVGLGTPEEDLSSLAAVDALPLRDKLVVCLGFGVDFHHGVCHAHFLESVSALSQQGAYLGVTALLEGMPEVALYRDAVKDVCERMPRAPSIVSLSVVSALEGEYGDVHRTVRTKGSTLWINPLMSMYWAFDLTAVARRCLYLDSLRDTQTAWEVADRILSFRNQCQRIRPWKDIPV</sequence>
<dbReference type="InterPro" id="IPR010581">
    <property type="entry name" value="DUF1152"/>
</dbReference>
<dbReference type="PATRIC" id="fig|1297742.4.peg.7176"/>
<proteinExistence type="predicted"/>
<evidence type="ECO:0008006" key="3">
    <source>
        <dbReference type="Google" id="ProtNLM"/>
    </source>
</evidence>
<reference evidence="1 2" key="1">
    <citation type="journal article" date="2016" name="PLoS ONE">
        <title>Complete Genome Sequence and Comparative Genomics of a Novel Myxobacterium Myxococcus hansupus.</title>
        <authorList>
            <person name="Sharma G."/>
            <person name="Narwani T."/>
            <person name="Subramanian S."/>
        </authorList>
    </citation>
    <scope>NUCLEOTIDE SEQUENCE [LARGE SCALE GENOMIC DNA]</scope>
    <source>
        <strain evidence="2">mixupus</strain>
    </source>
</reference>
<dbReference type="AlphaFoldDB" id="A0A0H4X870"/>
<accession>A0A0H4X870</accession>
<dbReference type="RefSeq" id="WP_002638223.1">
    <property type="nucleotide sequence ID" value="NZ_CP012109.1"/>
</dbReference>
<dbReference type="eggNOG" id="COG4034">
    <property type="taxonomic scope" value="Bacteria"/>
</dbReference>
<protein>
    <recommendedName>
        <fullName evidence="3">DUF1152 domain-containing protein</fullName>
    </recommendedName>
</protein>
<dbReference type="STRING" id="1297742.A176_007065"/>
<keyword evidence="2" id="KW-1185">Reference proteome</keyword>
<evidence type="ECO:0000313" key="2">
    <source>
        <dbReference type="Proteomes" id="UP000009026"/>
    </source>
</evidence>
<dbReference type="OrthoDB" id="182205at2"/>
<gene>
    <name evidence="1" type="ORF">A176_007065</name>
</gene>
<dbReference type="KEGG" id="mym:A176_007065"/>
<name>A0A0H4X870_9BACT</name>
<organism evidence="1 2">
    <name type="scientific">Pseudomyxococcus hansupus</name>
    <dbReference type="NCBI Taxonomy" id="1297742"/>
    <lineage>
        <taxon>Bacteria</taxon>
        <taxon>Pseudomonadati</taxon>
        <taxon>Myxococcota</taxon>
        <taxon>Myxococcia</taxon>
        <taxon>Myxococcales</taxon>
        <taxon>Cystobacterineae</taxon>
        <taxon>Myxococcaceae</taxon>
        <taxon>Pseudomyxococcus</taxon>
    </lineage>
</organism>